<dbReference type="PANTHER" id="PTHR35813">
    <property type="entry name" value="INNER MEMBRANE PROTEIN YBAN"/>
    <property type="match status" value="1"/>
</dbReference>
<dbReference type="PIRSF" id="PIRSF016789">
    <property type="entry name" value="DUF454"/>
    <property type="match status" value="1"/>
</dbReference>
<dbReference type="PANTHER" id="PTHR35813:SF1">
    <property type="entry name" value="INNER MEMBRANE PROTEIN YBAN"/>
    <property type="match status" value="1"/>
</dbReference>
<keyword evidence="3" id="KW-1185">Reference proteome</keyword>
<keyword evidence="1" id="KW-1003">Cell membrane</keyword>
<dbReference type="Proteomes" id="UP001166291">
    <property type="component" value="Unassembled WGS sequence"/>
</dbReference>
<comment type="subcellular location">
    <subcellularLocation>
        <location evidence="1">Cell inner membrane</location>
        <topology evidence="1">Multi-pass membrane protein</topology>
    </subcellularLocation>
</comment>
<protein>
    <recommendedName>
        <fullName evidence="1">Inner membrane protein</fullName>
    </recommendedName>
</protein>
<organism evidence="2 3">
    <name type="scientific">Zhongshania aquimaris</name>
    <dbReference type="NCBI Taxonomy" id="2857107"/>
    <lineage>
        <taxon>Bacteria</taxon>
        <taxon>Pseudomonadati</taxon>
        <taxon>Pseudomonadota</taxon>
        <taxon>Gammaproteobacteria</taxon>
        <taxon>Cellvibrionales</taxon>
        <taxon>Spongiibacteraceae</taxon>
        <taxon>Zhongshania</taxon>
    </lineage>
</organism>
<proteinExistence type="predicted"/>
<name>A0ABS6VV23_9GAMM</name>
<dbReference type="EMBL" id="JAHWDQ010000003">
    <property type="protein sequence ID" value="MBW2941864.1"/>
    <property type="molecule type" value="Genomic_DNA"/>
</dbReference>
<comment type="caution">
    <text evidence="2">The sequence shown here is derived from an EMBL/GenBank/DDBJ whole genome shotgun (WGS) entry which is preliminary data.</text>
</comment>
<evidence type="ECO:0000256" key="1">
    <source>
        <dbReference type="PIRNR" id="PIRNR016789"/>
    </source>
</evidence>
<dbReference type="InterPro" id="IPR007401">
    <property type="entry name" value="DUF454"/>
</dbReference>
<gene>
    <name evidence="2" type="ORF">KXJ70_13790</name>
</gene>
<evidence type="ECO:0000313" key="3">
    <source>
        <dbReference type="Proteomes" id="UP001166291"/>
    </source>
</evidence>
<reference evidence="2" key="1">
    <citation type="submission" date="2021-07" db="EMBL/GenBank/DDBJ databases">
        <title>Zhongshania sp. CAU 1632 isolated from seawater.</title>
        <authorList>
            <person name="Kim W."/>
        </authorList>
    </citation>
    <scope>NUCLEOTIDE SEQUENCE</scope>
    <source>
        <strain evidence="2">CAU 1632</strain>
    </source>
</reference>
<accession>A0ABS6VV23</accession>
<dbReference type="Pfam" id="PF04304">
    <property type="entry name" value="DUF454"/>
    <property type="match status" value="1"/>
</dbReference>
<dbReference type="RefSeq" id="WP_219044086.1">
    <property type="nucleotide sequence ID" value="NZ_JAHWDQ010000003.1"/>
</dbReference>
<sequence length="132" mass="14318">MRMYTLLGFAFITLGAVGAVLPLLPTTPFILLAAACFSRSSERWHNWLLGNKFFGPCIHRWESQRCVNCKTKIFSLVSMAIMGGASLGFANHGIVFKSAAAALMLVGALCIIRINTCVTSTEFSKSNKNAVV</sequence>
<evidence type="ECO:0000313" key="2">
    <source>
        <dbReference type="EMBL" id="MBW2941864.1"/>
    </source>
</evidence>
<keyword evidence="1" id="KW-0997">Cell inner membrane</keyword>
<keyword evidence="1" id="KW-0472">Membrane</keyword>